<dbReference type="PROSITE" id="PS51750">
    <property type="entry name" value="BRO_N"/>
    <property type="match status" value="1"/>
</dbReference>
<dbReference type="SMART" id="SM01040">
    <property type="entry name" value="Bro-N"/>
    <property type="match status" value="1"/>
</dbReference>
<dbReference type="Proteomes" id="UP000027215">
    <property type="component" value="Chromosome"/>
</dbReference>
<dbReference type="AlphaFoldDB" id="A0A060H4G3"/>
<dbReference type="PATRIC" id="fig|155920.8.peg.1957"/>
<evidence type="ECO:0000313" key="2">
    <source>
        <dbReference type="EMBL" id="AIC10215.1"/>
    </source>
</evidence>
<dbReference type="EMBL" id="CP006696">
    <property type="protein sequence ID" value="AIC10215.1"/>
    <property type="molecule type" value="Genomic_DNA"/>
</dbReference>
<proteinExistence type="predicted"/>
<name>A0A060H4G3_XYLFS</name>
<dbReference type="Pfam" id="PF02498">
    <property type="entry name" value="Bro-N"/>
    <property type="match status" value="1"/>
</dbReference>
<dbReference type="InterPro" id="IPR003497">
    <property type="entry name" value="BRO_N_domain"/>
</dbReference>
<reference evidence="2 3" key="1">
    <citation type="submission" date="2013-08" db="EMBL/GenBank/DDBJ databases">
        <authorList>
            <person name="Stouthamer R."/>
            <person name="Nunney L."/>
        </authorList>
    </citation>
    <scope>NUCLEOTIDE SEQUENCE [LARGE SCALE GENOMIC DNA]</scope>
    <source>
        <strain evidence="3">ann-1</strain>
    </source>
</reference>
<gene>
    <name evidence="2" type="ORF">D934_08445</name>
</gene>
<dbReference type="RefSeq" id="WP_020851952.1">
    <property type="nucleotide sequence ID" value="NZ_CP006696.1"/>
</dbReference>
<evidence type="ECO:0000313" key="3">
    <source>
        <dbReference type="Proteomes" id="UP000027215"/>
    </source>
</evidence>
<accession>A0A060H4G3</accession>
<feature type="domain" description="Bro-N" evidence="1">
    <location>
        <begin position="1"/>
        <end position="119"/>
    </location>
</feature>
<protein>
    <submittedName>
        <fullName evidence="2">Phage antirepressor</fullName>
    </submittedName>
</protein>
<sequence>MTQLPSAVCFSGKSLSIIDRDGVPHLTAADLARALGYKDTSAVLRIYSRHTDEFTSEMSLTVKLTVKGFGCGNSEKPVRLFSPRGCHLVAMFARTSVAAAFRRWVLDVLEVLPSIRKTGSYVSNDTVSLTTVRRCGTVAAKELKNSESSGTRIRKPCGFFTPARFTSGGRQPYNTRKGKAARRLGSVLNLPTPTGAARKNVSLCSSHSLGDVL</sequence>
<dbReference type="HOGENOM" id="CLU_1365788_0_0_6"/>
<dbReference type="KEGG" id="xfs:D934_08445"/>
<evidence type="ECO:0000259" key="1">
    <source>
        <dbReference type="PROSITE" id="PS51750"/>
    </source>
</evidence>
<organism evidence="2 3">
    <name type="scientific">Xylella fastidiosa subsp. sandyi Ann-1</name>
    <dbReference type="NCBI Taxonomy" id="155920"/>
    <lineage>
        <taxon>Bacteria</taxon>
        <taxon>Pseudomonadati</taxon>
        <taxon>Pseudomonadota</taxon>
        <taxon>Gammaproteobacteria</taxon>
        <taxon>Lysobacterales</taxon>
        <taxon>Lysobacteraceae</taxon>
        <taxon>Xylella</taxon>
    </lineage>
</organism>